<dbReference type="eggNOG" id="KOG1481">
    <property type="taxonomic scope" value="Eukaryota"/>
</dbReference>
<dbReference type="PANTHER" id="PTHR10314">
    <property type="entry name" value="CYSTATHIONINE BETA-SYNTHASE"/>
    <property type="match status" value="1"/>
</dbReference>
<dbReference type="EC" id="2.5.1.47" evidence="5"/>
<dbReference type="GO" id="GO:0030170">
    <property type="term" value="F:pyridoxal phosphate binding"/>
    <property type="evidence" value="ECO:0007669"/>
    <property type="project" value="InterPro"/>
</dbReference>
<dbReference type="CDD" id="cd01561">
    <property type="entry name" value="CBS_like"/>
    <property type="match status" value="1"/>
</dbReference>
<comment type="cofactor">
    <cofactor evidence="1">
        <name>pyridoxal 5'-phosphate</name>
        <dbReference type="ChEBI" id="CHEBI:597326"/>
    </cofactor>
</comment>
<dbReference type="GO" id="GO:0141223">
    <property type="term" value="F:cysteine synthase activity, acting on O-succinyl-L-serine"/>
    <property type="evidence" value="ECO:0007669"/>
    <property type="project" value="EnsemblFungi"/>
</dbReference>
<evidence type="ECO:0000256" key="14">
    <source>
        <dbReference type="ARBA" id="ARBA00058228"/>
    </source>
</evidence>
<dbReference type="GeneID" id="7051278"/>
<dbReference type="FunFam" id="3.40.50.1100:FF:000011">
    <property type="entry name" value="Cysteine synthase (o-acetylserine)"/>
    <property type="match status" value="1"/>
</dbReference>
<dbReference type="GO" id="GO:0004124">
    <property type="term" value="F:cysteine synthase activity"/>
    <property type="evidence" value="ECO:0000318"/>
    <property type="project" value="GO_Central"/>
</dbReference>
<evidence type="ECO:0000256" key="10">
    <source>
        <dbReference type="ARBA" id="ARBA00023128"/>
    </source>
</evidence>
<dbReference type="VEuPathDB" id="FungiDB:SJAG_00582"/>
<dbReference type="SUPFAM" id="SSF53686">
    <property type="entry name" value="Tryptophan synthase beta subunit-like PLP-dependent enzymes"/>
    <property type="match status" value="1"/>
</dbReference>
<evidence type="ECO:0000256" key="8">
    <source>
        <dbReference type="ARBA" id="ARBA00022898"/>
    </source>
</evidence>
<evidence type="ECO:0000256" key="13">
    <source>
        <dbReference type="ARBA" id="ARBA00050981"/>
    </source>
</evidence>
<dbReference type="RefSeq" id="XP_002171859.1">
    <property type="nucleotide sequence ID" value="XM_002171823.2"/>
</dbReference>
<dbReference type="Proteomes" id="UP000001744">
    <property type="component" value="Unassembled WGS sequence"/>
</dbReference>
<accession>B6JW15</accession>
<evidence type="ECO:0000256" key="16">
    <source>
        <dbReference type="ARBA" id="ARBA00078262"/>
    </source>
</evidence>
<comment type="catalytic activity">
    <reaction evidence="12">
        <text>O-acetyl-L-serine + hydrogen sulfide = L-cysteine + acetate</text>
        <dbReference type="Rhea" id="RHEA:14829"/>
        <dbReference type="ChEBI" id="CHEBI:29919"/>
        <dbReference type="ChEBI" id="CHEBI:30089"/>
        <dbReference type="ChEBI" id="CHEBI:35235"/>
        <dbReference type="ChEBI" id="CHEBI:58340"/>
        <dbReference type="EC" id="2.5.1.47"/>
    </reaction>
</comment>
<keyword evidence="9" id="KW-0809">Transit peptide</keyword>
<evidence type="ECO:0000313" key="22">
    <source>
        <dbReference type="Proteomes" id="UP000001744"/>
    </source>
</evidence>
<reference evidence="20 22" key="1">
    <citation type="journal article" date="2011" name="Science">
        <title>Comparative functional genomics of the fission yeasts.</title>
        <authorList>
            <person name="Rhind N."/>
            <person name="Chen Z."/>
            <person name="Yassour M."/>
            <person name="Thompson D.A."/>
            <person name="Haas B.J."/>
            <person name="Habib N."/>
            <person name="Wapinski I."/>
            <person name="Roy S."/>
            <person name="Lin M.F."/>
            <person name="Heiman D.I."/>
            <person name="Young S.K."/>
            <person name="Furuya K."/>
            <person name="Guo Y."/>
            <person name="Pidoux A."/>
            <person name="Chen H.M."/>
            <person name="Robbertse B."/>
            <person name="Goldberg J.M."/>
            <person name="Aoki K."/>
            <person name="Bayne E.H."/>
            <person name="Berlin A.M."/>
            <person name="Desjardins C.A."/>
            <person name="Dobbs E."/>
            <person name="Dukaj L."/>
            <person name="Fan L."/>
            <person name="FitzGerald M.G."/>
            <person name="French C."/>
            <person name="Gujja S."/>
            <person name="Hansen K."/>
            <person name="Keifenheim D."/>
            <person name="Levin J.Z."/>
            <person name="Mosher R.A."/>
            <person name="Mueller C.A."/>
            <person name="Pfiffner J."/>
            <person name="Priest M."/>
            <person name="Russ C."/>
            <person name="Smialowska A."/>
            <person name="Swoboda P."/>
            <person name="Sykes S.M."/>
            <person name="Vaughn M."/>
            <person name="Vengrova S."/>
            <person name="Yoder R."/>
            <person name="Zeng Q."/>
            <person name="Allshire R."/>
            <person name="Baulcombe D."/>
            <person name="Birren B.W."/>
            <person name="Brown W."/>
            <person name="Ekwall K."/>
            <person name="Kellis M."/>
            <person name="Leatherwood J."/>
            <person name="Levin H."/>
            <person name="Margalit H."/>
            <person name="Martienssen R."/>
            <person name="Nieduszynski C.A."/>
            <person name="Spatafora J.W."/>
            <person name="Friedman N."/>
            <person name="Dalgaard J.Z."/>
            <person name="Baumann P."/>
            <person name="Niki H."/>
            <person name="Regev A."/>
            <person name="Nusbaum C."/>
        </authorList>
    </citation>
    <scope>NUCLEOTIDE SEQUENCE [LARGE SCALE GENOMIC DNA]</scope>
    <source>
        <strain evidence="22">yFS275 / FY16936</strain>
    </source>
</reference>
<dbReference type="NCBIfam" id="NF007989">
    <property type="entry name" value="PRK10717.1"/>
    <property type="match status" value="1"/>
</dbReference>
<dbReference type="InterPro" id="IPR036052">
    <property type="entry name" value="TrpB-like_PALP_sf"/>
</dbReference>
<keyword evidence="6" id="KW-0028">Amino-acid biosynthesis</keyword>
<gene>
    <name evidence="21" type="primary">cys11</name>
    <name evidence="20" type="ORF">SJAG_00582</name>
</gene>
<feature type="domain" description="Tryptophan synthase beta chain-like PALP" evidence="19">
    <location>
        <begin position="19"/>
        <end position="315"/>
    </location>
</feature>
<evidence type="ECO:0000256" key="11">
    <source>
        <dbReference type="ARBA" id="ARBA00023192"/>
    </source>
</evidence>
<evidence type="ECO:0000256" key="4">
    <source>
        <dbReference type="ARBA" id="ARBA00007103"/>
    </source>
</evidence>
<dbReference type="HOGENOM" id="CLU_021018_1_0_1"/>
<evidence type="ECO:0000256" key="18">
    <source>
        <dbReference type="ARBA" id="ARBA00081847"/>
    </source>
</evidence>
<comment type="subcellular location">
    <subcellularLocation>
        <location evidence="2">Mitochondrion</location>
    </subcellularLocation>
</comment>
<evidence type="ECO:0000256" key="12">
    <source>
        <dbReference type="ARBA" id="ARBA00047931"/>
    </source>
</evidence>
<dbReference type="InterPro" id="IPR001216">
    <property type="entry name" value="P-phosphate_BS"/>
</dbReference>
<keyword evidence="10" id="KW-0496">Mitochondrion</keyword>
<keyword evidence="11" id="KW-0198">Cysteine biosynthesis</keyword>
<dbReference type="PROSITE" id="PS00901">
    <property type="entry name" value="CYS_SYNTHASE"/>
    <property type="match status" value="1"/>
</dbReference>
<evidence type="ECO:0000259" key="19">
    <source>
        <dbReference type="Pfam" id="PF00291"/>
    </source>
</evidence>
<keyword evidence="8" id="KW-0663">Pyridoxal phosphate</keyword>
<dbReference type="GO" id="GO:0005737">
    <property type="term" value="C:cytoplasm"/>
    <property type="evidence" value="ECO:0000318"/>
    <property type="project" value="GO_Central"/>
</dbReference>
<dbReference type="OMA" id="VVTVFWD"/>
<comment type="catalytic activity">
    <reaction evidence="13">
        <text>O-succinyl-L-serine + hydrogen sulfide = L-cysteine + succinate</text>
        <dbReference type="Rhea" id="RHEA:53816"/>
        <dbReference type="ChEBI" id="CHEBI:29919"/>
        <dbReference type="ChEBI" id="CHEBI:30031"/>
        <dbReference type="ChEBI" id="CHEBI:35235"/>
        <dbReference type="ChEBI" id="CHEBI:136856"/>
    </reaction>
</comment>
<dbReference type="GO" id="GO:0006535">
    <property type="term" value="P:cysteine biosynthetic process from serine"/>
    <property type="evidence" value="ECO:0000318"/>
    <property type="project" value="GO_Central"/>
</dbReference>
<evidence type="ECO:0000256" key="6">
    <source>
        <dbReference type="ARBA" id="ARBA00022605"/>
    </source>
</evidence>
<organism evidence="20 22">
    <name type="scientific">Schizosaccharomyces japonicus (strain yFS275 / FY16936)</name>
    <name type="common">Fission yeast</name>
    <dbReference type="NCBI Taxonomy" id="402676"/>
    <lineage>
        <taxon>Eukaryota</taxon>
        <taxon>Fungi</taxon>
        <taxon>Dikarya</taxon>
        <taxon>Ascomycota</taxon>
        <taxon>Taphrinomycotina</taxon>
        <taxon>Schizosaccharomycetes</taxon>
        <taxon>Schizosaccharomycetales</taxon>
        <taxon>Schizosaccharomycetaceae</taxon>
        <taxon>Schizosaccharomyces</taxon>
    </lineage>
</organism>
<evidence type="ECO:0000256" key="17">
    <source>
        <dbReference type="ARBA" id="ARBA00079147"/>
    </source>
</evidence>
<dbReference type="PROSITE" id="PS00165">
    <property type="entry name" value="DEHYDRATASE_SER_THR"/>
    <property type="match status" value="1"/>
</dbReference>
<dbReference type="EMBL" id="KE651166">
    <property type="protein sequence ID" value="EEB05566.1"/>
    <property type="molecule type" value="Genomic_DNA"/>
</dbReference>
<proteinExistence type="inferred from homology"/>
<dbReference type="AlphaFoldDB" id="B6JW15"/>
<evidence type="ECO:0000256" key="7">
    <source>
        <dbReference type="ARBA" id="ARBA00022679"/>
    </source>
</evidence>
<comment type="function">
    <text evidence="14">Catalyzes the conversion of O-succinyl-L-serine into cysteine, the last step in the cysteine biosynthesis pathway. Can also use O-acetyl-L-serine.</text>
</comment>
<evidence type="ECO:0000256" key="2">
    <source>
        <dbReference type="ARBA" id="ARBA00004173"/>
    </source>
</evidence>
<sequence length="350" mass="37974">MLKNAVKSFPKVADGFIGAIGRTPLVRLNSLSEETGCNILAKAEFLNPGGSIKDRAAWYVIRDAEKKGTLKRGGTVVEGTAGNTGIGLAHAARARGYNCVAYMPDIMAQAKVDTMRCLGAEVKRVPVVPYSDPENFNHQARRYAETHPNTVWTDQFDNPANFRAHYETTGPEIWEQTGGNIDVFTCATGTAGTLAGVTRYLKEKTDGRMRAVVADPPGSVVYSHFMTKGKNPVIEGDTYVEGVGQGRITGNMSRVYDILDAANSIPDSESLAMLYRLMLEDGIFVGGSSAVNISSAYRIAKELGPGKTIVTVIPDSAHKYAPRVFSKSYLEGRGLYDTLPEDYKKFVCLP</sequence>
<dbReference type="InterPro" id="IPR001926">
    <property type="entry name" value="TrpB-like_PALP"/>
</dbReference>
<evidence type="ECO:0000256" key="1">
    <source>
        <dbReference type="ARBA" id="ARBA00001933"/>
    </source>
</evidence>
<dbReference type="Gene3D" id="3.40.50.1100">
    <property type="match status" value="2"/>
</dbReference>
<dbReference type="JaponicusDB" id="SJAG_00582">
    <property type="gene designation" value="cys11"/>
</dbReference>
<dbReference type="STRING" id="402676.B6JW15"/>
<evidence type="ECO:0000256" key="15">
    <source>
        <dbReference type="ARBA" id="ARBA00072087"/>
    </source>
</evidence>
<dbReference type="GO" id="GO:0005739">
    <property type="term" value="C:mitochondrion"/>
    <property type="evidence" value="ECO:0007669"/>
    <property type="project" value="UniProtKB-SubCell"/>
</dbReference>
<evidence type="ECO:0000256" key="5">
    <source>
        <dbReference type="ARBA" id="ARBA00012681"/>
    </source>
</evidence>
<evidence type="ECO:0000313" key="21">
    <source>
        <dbReference type="JaponicusDB" id="SJAG_00582"/>
    </source>
</evidence>
<keyword evidence="22" id="KW-1185">Reference proteome</keyword>
<evidence type="ECO:0000313" key="20">
    <source>
        <dbReference type="EMBL" id="EEB05566.1"/>
    </source>
</evidence>
<evidence type="ECO:0000256" key="9">
    <source>
        <dbReference type="ARBA" id="ARBA00022946"/>
    </source>
</evidence>
<dbReference type="InterPro" id="IPR050214">
    <property type="entry name" value="Cys_Synth/Cystath_Beta-Synth"/>
</dbReference>
<comment type="similarity">
    <text evidence="4">Belongs to the cysteine synthase/cystathionine beta-synthase family.</text>
</comment>
<dbReference type="Pfam" id="PF00291">
    <property type="entry name" value="PALP"/>
    <property type="match status" value="1"/>
</dbReference>
<evidence type="ECO:0000256" key="3">
    <source>
        <dbReference type="ARBA" id="ARBA00004962"/>
    </source>
</evidence>
<comment type="pathway">
    <text evidence="3">Amino-acid biosynthesis; L-cysteine biosynthesis; L-cysteine from L-serine: step 2/2.</text>
</comment>
<name>B6JW15_SCHJY</name>
<dbReference type="InterPro" id="IPR000634">
    <property type="entry name" value="Ser/Thr_deHydtase_PyrdxlP-BS"/>
</dbReference>
<protein>
    <recommendedName>
        <fullName evidence="15">Cysteine synthase 1</fullName>
        <ecNumber evidence="5">2.5.1.47</ecNumber>
    </recommendedName>
    <alternativeName>
        <fullName evidence="16">O-acetylserine (thiol)-lyase 1</fullName>
    </alternativeName>
    <alternativeName>
        <fullName evidence="17">O-acetylserine sulfhydrylase 1</fullName>
    </alternativeName>
    <alternativeName>
        <fullName evidence="18">O-succinylserine sulfhydrylase</fullName>
    </alternativeName>
</protein>
<keyword evidence="7" id="KW-0808">Transferase</keyword>